<comment type="catalytic activity">
    <reaction evidence="6">
        <text>ATP + H2O = ADP + phosphate + H(+)</text>
        <dbReference type="Rhea" id="RHEA:13065"/>
        <dbReference type="ChEBI" id="CHEBI:15377"/>
        <dbReference type="ChEBI" id="CHEBI:15378"/>
        <dbReference type="ChEBI" id="CHEBI:30616"/>
        <dbReference type="ChEBI" id="CHEBI:43474"/>
        <dbReference type="ChEBI" id="CHEBI:456216"/>
        <dbReference type="EC" id="3.6.4.13"/>
    </reaction>
</comment>
<feature type="region of interest" description="Disordered" evidence="7">
    <location>
        <begin position="508"/>
        <end position="529"/>
    </location>
</feature>
<dbReference type="Pfam" id="PF00271">
    <property type="entry name" value="Helicase_C"/>
    <property type="match status" value="1"/>
</dbReference>
<dbReference type="OrthoDB" id="10253254at2759"/>
<evidence type="ECO:0000256" key="4">
    <source>
        <dbReference type="ARBA" id="ARBA00022806"/>
    </source>
</evidence>
<dbReference type="EC" id="3.6.4.13" evidence="1"/>
<name>A0A075A0Y3_OPIVI</name>
<dbReference type="PROSITE" id="PS51192">
    <property type="entry name" value="HELICASE_ATP_BIND_1"/>
    <property type="match status" value="1"/>
</dbReference>
<reference evidence="10 11" key="1">
    <citation type="submission" date="2013-11" db="EMBL/GenBank/DDBJ databases">
        <title>Opisthorchis viverrini - life in the bile duct.</title>
        <authorList>
            <person name="Young N.D."/>
            <person name="Nagarajan N."/>
            <person name="Lin S.J."/>
            <person name="Korhonen P.K."/>
            <person name="Jex A.R."/>
            <person name="Hall R.S."/>
            <person name="Safavi-Hemami H."/>
            <person name="Kaewkong W."/>
            <person name="Bertrand D."/>
            <person name="Gao S."/>
            <person name="Seet Q."/>
            <person name="Wongkham S."/>
            <person name="Teh B.T."/>
            <person name="Wongkham C."/>
            <person name="Intapan P.M."/>
            <person name="Maleewong W."/>
            <person name="Yang X."/>
            <person name="Hu M."/>
            <person name="Wang Z."/>
            <person name="Hofmann A."/>
            <person name="Sternberg P.W."/>
            <person name="Tan P."/>
            <person name="Wang J."/>
            <person name="Gasser R.B."/>
        </authorList>
    </citation>
    <scope>NUCLEOTIDE SEQUENCE [LARGE SCALE GENOMIC DNA]</scope>
</reference>
<feature type="domain" description="Helicase ATP-binding" evidence="8">
    <location>
        <begin position="39"/>
        <end position="262"/>
    </location>
</feature>
<feature type="compositionally biased region" description="Basic and acidic residues" evidence="7">
    <location>
        <begin position="825"/>
        <end position="838"/>
    </location>
</feature>
<dbReference type="STRING" id="6198.A0A075A0Y3"/>
<dbReference type="Gene3D" id="3.40.50.300">
    <property type="entry name" value="P-loop containing nucleotide triphosphate hydrolases"/>
    <property type="match status" value="2"/>
</dbReference>
<evidence type="ECO:0000256" key="7">
    <source>
        <dbReference type="SAM" id="MobiDB-lite"/>
    </source>
</evidence>
<feature type="compositionally biased region" description="Polar residues" evidence="7">
    <location>
        <begin position="511"/>
        <end position="529"/>
    </location>
</feature>
<dbReference type="Gene3D" id="1.20.120.1080">
    <property type="match status" value="1"/>
</dbReference>
<feature type="region of interest" description="Disordered" evidence="7">
    <location>
        <begin position="814"/>
        <end position="842"/>
    </location>
</feature>
<dbReference type="EMBL" id="KL596997">
    <property type="protein sequence ID" value="KER21069.1"/>
    <property type="molecule type" value="Genomic_DNA"/>
</dbReference>
<evidence type="ECO:0000256" key="1">
    <source>
        <dbReference type="ARBA" id="ARBA00012552"/>
    </source>
</evidence>
<evidence type="ECO:0000256" key="3">
    <source>
        <dbReference type="ARBA" id="ARBA00022801"/>
    </source>
</evidence>
<dbReference type="GeneID" id="20324705"/>
<evidence type="ECO:0000313" key="11">
    <source>
        <dbReference type="Proteomes" id="UP000054324"/>
    </source>
</evidence>
<evidence type="ECO:0000256" key="5">
    <source>
        <dbReference type="ARBA" id="ARBA00022840"/>
    </source>
</evidence>
<feature type="compositionally biased region" description="Low complexity" evidence="7">
    <location>
        <begin position="1"/>
        <end position="16"/>
    </location>
</feature>
<dbReference type="InterPro" id="IPR007502">
    <property type="entry name" value="Helicase-assoc_dom"/>
</dbReference>
<feature type="region of interest" description="Disordered" evidence="7">
    <location>
        <begin position="180"/>
        <end position="202"/>
    </location>
</feature>
<evidence type="ECO:0000259" key="8">
    <source>
        <dbReference type="PROSITE" id="PS51192"/>
    </source>
</evidence>
<dbReference type="PANTHER" id="PTHR18934">
    <property type="entry name" value="ATP-DEPENDENT RNA HELICASE"/>
    <property type="match status" value="1"/>
</dbReference>
<feature type="domain" description="Helicase C-terminal" evidence="9">
    <location>
        <begin position="285"/>
        <end position="476"/>
    </location>
</feature>
<gene>
    <name evidence="10" type="ORF">T265_10537</name>
</gene>
<dbReference type="PROSITE" id="PS51194">
    <property type="entry name" value="HELICASE_CTER"/>
    <property type="match status" value="1"/>
</dbReference>
<dbReference type="PANTHER" id="PTHR18934:SF118">
    <property type="entry name" value="ATP-DEPENDENT RNA HELICASE DHX33"/>
    <property type="match status" value="1"/>
</dbReference>
<dbReference type="GO" id="GO:0005524">
    <property type="term" value="F:ATP binding"/>
    <property type="evidence" value="ECO:0007669"/>
    <property type="project" value="UniProtKB-KW"/>
</dbReference>
<organism evidence="10 11">
    <name type="scientific">Opisthorchis viverrini</name>
    <name type="common">Southeast Asian liver fluke</name>
    <dbReference type="NCBI Taxonomy" id="6198"/>
    <lineage>
        <taxon>Eukaryota</taxon>
        <taxon>Metazoa</taxon>
        <taxon>Spiralia</taxon>
        <taxon>Lophotrochozoa</taxon>
        <taxon>Platyhelminthes</taxon>
        <taxon>Trematoda</taxon>
        <taxon>Digenea</taxon>
        <taxon>Opisthorchiida</taxon>
        <taxon>Opisthorchiata</taxon>
        <taxon>Opisthorchiidae</taxon>
        <taxon>Opisthorchis</taxon>
    </lineage>
</organism>
<dbReference type="RefSeq" id="XP_009175197.1">
    <property type="nucleotide sequence ID" value="XM_009176933.1"/>
</dbReference>
<dbReference type="GO" id="GO:0016787">
    <property type="term" value="F:hydrolase activity"/>
    <property type="evidence" value="ECO:0007669"/>
    <property type="project" value="UniProtKB-KW"/>
</dbReference>
<dbReference type="InterPro" id="IPR027417">
    <property type="entry name" value="P-loop_NTPase"/>
</dbReference>
<dbReference type="Pfam" id="PF21010">
    <property type="entry name" value="HA2_C"/>
    <property type="match status" value="1"/>
</dbReference>
<protein>
    <recommendedName>
        <fullName evidence="1">RNA helicase</fullName>
        <ecNumber evidence="1">3.6.4.13</ecNumber>
    </recommendedName>
</protein>
<dbReference type="GO" id="GO:0003724">
    <property type="term" value="F:RNA helicase activity"/>
    <property type="evidence" value="ECO:0007669"/>
    <property type="project" value="UniProtKB-EC"/>
</dbReference>
<dbReference type="InterPro" id="IPR002464">
    <property type="entry name" value="DNA/RNA_helicase_DEAH_CS"/>
</dbReference>
<dbReference type="Proteomes" id="UP000054324">
    <property type="component" value="Unassembled WGS sequence"/>
</dbReference>
<dbReference type="SMART" id="SM00490">
    <property type="entry name" value="HELICc"/>
    <property type="match status" value="1"/>
</dbReference>
<keyword evidence="3" id="KW-0378">Hydrolase</keyword>
<dbReference type="InterPro" id="IPR011545">
    <property type="entry name" value="DEAD/DEAH_box_helicase_dom"/>
</dbReference>
<dbReference type="SMART" id="SM00847">
    <property type="entry name" value="HA2"/>
    <property type="match status" value="1"/>
</dbReference>
<evidence type="ECO:0000256" key="2">
    <source>
        <dbReference type="ARBA" id="ARBA00022741"/>
    </source>
</evidence>
<dbReference type="GO" id="GO:0003725">
    <property type="term" value="F:double-stranded RNA binding"/>
    <property type="evidence" value="ECO:0007669"/>
    <property type="project" value="TreeGrafter"/>
</dbReference>
<feature type="compositionally biased region" description="Low complexity" evidence="7">
    <location>
        <begin position="181"/>
        <end position="196"/>
    </location>
</feature>
<dbReference type="CTD" id="20324705"/>
<evidence type="ECO:0000256" key="6">
    <source>
        <dbReference type="ARBA" id="ARBA00047984"/>
    </source>
</evidence>
<dbReference type="InterPro" id="IPR014001">
    <property type="entry name" value="Helicase_ATP-bd"/>
</dbReference>
<dbReference type="SUPFAM" id="SSF52540">
    <property type="entry name" value="P-loop containing nucleoside triphosphate hydrolases"/>
    <property type="match status" value="1"/>
</dbReference>
<dbReference type="KEGG" id="ovi:T265_10537"/>
<sequence>MRASNSSCPSSSIPSPKNRESLAEYRKRLPIWKHRETLIETIQSAQHCIIVSSTGSGKTTQIPQFLLERNLLSNGVVAITQPRRVAAIGVACRVAEELGRGAVGTGPVGYCVRFEDVSDPRTTRIRYMTDGMLLREAILDPDLSRYHYVILDEAHERSLNTDVLFGVVLTAAHRRARAQALSRNSLGSGTSGLSSSDNQKADSPLVQRKPLLPLLKPKTNILNAHLSFCGCLPTIQIIIMSATIDPTPFVNFLGAEHTRVVYIEGRPHAIKVLNTSDSITDYVADAAIACIQIHKSKTCPPNRGILIFLTGEEEIMRCCALIHQLARRLGQNGKTGSSTNGSDKTPELLVFPLFAALPQGKQMQALTFSKSDCRKVIVSTNLAETSITIPGIRYVIDSGYAKIKFWDCTTGLETFRVQRISKSQAWQRAGRAGREAPGVCLRLYTDAEYKEMSLHIQPELLRAPLAGVLLNLISMNHKVPQKFPWISRPKEASLTAGVHLLERLGAVSPVDESSPSDTKSVNPSGSSVPLTRQLQLTPLGSIMSAFPLDPRFSRTVLSAAYLGCLIEVLSVISMLYVSPVFYVPVEKREQFGETQERFRHPDGDLASLLQVYRGYVKSSKRRDQADASNAQPSRLTWCRSNFLNRARLETAVRVRSQLKEVAKGAGLTGFLRSCGSELFTITRAFLQAGFKDQVALLADPDTHIPHGNGVSSVLGTNSRQSVYLLANSSTSQPTSPTCYFLIHPESQLYLPALSSPPPMVMFIETVTQTNSLSNVKQPVPVTVYMRHVAAVPPGTLCSADDVNFNSWISQIPSGRMPSSSKLRRRGDDSNKTKHKLDTVEPNSAKRPCLQELRKPNIALRRLTKRQRKRLIKRKHKLLTAVNTT</sequence>
<evidence type="ECO:0000259" key="9">
    <source>
        <dbReference type="PROSITE" id="PS51194"/>
    </source>
</evidence>
<keyword evidence="2" id="KW-0547">Nucleotide-binding</keyword>
<dbReference type="Pfam" id="PF00270">
    <property type="entry name" value="DEAD"/>
    <property type="match status" value="1"/>
</dbReference>
<dbReference type="AlphaFoldDB" id="A0A075A0Y3"/>
<dbReference type="SMART" id="SM00487">
    <property type="entry name" value="DEXDc"/>
    <property type="match status" value="1"/>
</dbReference>
<dbReference type="CDD" id="cd18791">
    <property type="entry name" value="SF2_C_RHA"/>
    <property type="match status" value="1"/>
</dbReference>
<evidence type="ECO:0000313" key="10">
    <source>
        <dbReference type="EMBL" id="KER21069.1"/>
    </source>
</evidence>
<dbReference type="GO" id="GO:0005730">
    <property type="term" value="C:nucleolus"/>
    <property type="evidence" value="ECO:0007669"/>
    <property type="project" value="TreeGrafter"/>
</dbReference>
<feature type="region of interest" description="Disordered" evidence="7">
    <location>
        <begin position="1"/>
        <end position="21"/>
    </location>
</feature>
<proteinExistence type="predicted"/>
<keyword evidence="5" id="KW-0067">ATP-binding</keyword>
<dbReference type="GO" id="GO:0045943">
    <property type="term" value="P:positive regulation of transcription by RNA polymerase I"/>
    <property type="evidence" value="ECO:0007669"/>
    <property type="project" value="TreeGrafter"/>
</dbReference>
<keyword evidence="4" id="KW-0347">Helicase</keyword>
<dbReference type="InterPro" id="IPR001650">
    <property type="entry name" value="Helicase_C-like"/>
</dbReference>
<keyword evidence="11" id="KW-1185">Reference proteome</keyword>
<accession>A0A075A0Y3</accession>
<dbReference type="PROSITE" id="PS00690">
    <property type="entry name" value="DEAH_ATP_HELICASE"/>
    <property type="match status" value="1"/>
</dbReference>